<name>A0A0B2K1M1_9FIRM</name>
<reference evidence="1 2" key="1">
    <citation type="journal article" date="2013" name="PLoS ONE">
        <title>Identification and characterization of three novel lipases belonging to families II and V from Anaerovibrio lipolyticus 5ST.</title>
        <authorList>
            <person name="Prive F."/>
            <person name="Kaderbhai N.N."/>
            <person name="Girdwood S."/>
            <person name="Worgan H.J."/>
            <person name="Pinloche E."/>
            <person name="Scollan N.D."/>
            <person name="Huws S.A."/>
            <person name="Newbold C.J."/>
        </authorList>
    </citation>
    <scope>NUCLEOTIDE SEQUENCE [LARGE SCALE GENOMIC DNA]</scope>
    <source>
        <strain evidence="1 2">5S</strain>
    </source>
</reference>
<dbReference type="EMBL" id="JSCE01000143">
    <property type="protein sequence ID" value="KHM52067.1"/>
    <property type="molecule type" value="Genomic_DNA"/>
</dbReference>
<dbReference type="RefSeq" id="WP_039208293.1">
    <property type="nucleotide sequence ID" value="NZ_JSCE01000143.1"/>
</dbReference>
<protein>
    <submittedName>
        <fullName evidence="1">Uncharacterized protein</fullName>
    </submittedName>
</protein>
<keyword evidence="2" id="KW-1185">Reference proteome</keyword>
<proteinExistence type="predicted"/>
<accession>A0A0B2K1M1</accession>
<dbReference type="Proteomes" id="UP000030993">
    <property type="component" value="Unassembled WGS sequence"/>
</dbReference>
<sequence>MTARQNLNELLAVLEEIRSKEFPDVPKEMVEKIALSQYDNQDDRNKARTGTMQVIAEYVNKIG</sequence>
<dbReference type="Pfam" id="PF20306">
    <property type="entry name" value="Sp-DndD"/>
    <property type="match status" value="1"/>
</dbReference>
<gene>
    <name evidence="1" type="ORF">NZ47_07005</name>
</gene>
<comment type="caution">
    <text evidence="1">The sequence shown here is derived from an EMBL/GenBank/DDBJ whole genome shotgun (WGS) entry which is preliminary data.</text>
</comment>
<evidence type="ECO:0000313" key="1">
    <source>
        <dbReference type="EMBL" id="KHM52067.1"/>
    </source>
</evidence>
<evidence type="ECO:0000313" key="2">
    <source>
        <dbReference type="Proteomes" id="UP000030993"/>
    </source>
</evidence>
<dbReference type="AlphaFoldDB" id="A0A0B2K1M1"/>
<organism evidence="1 2">
    <name type="scientific">Anaerovibrio lipolyticus</name>
    <dbReference type="NCBI Taxonomy" id="82374"/>
    <lineage>
        <taxon>Bacteria</taxon>
        <taxon>Bacillati</taxon>
        <taxon>Bacillota</taxon>
        <taxon>Negativicutes</taxon>
        <taxon>Selenomonadales</taxon>
        <taxon>Selenomonadaceae</taxon>
        <taxon>Anaerovibrio</taxon>
    </lineage>
</organism>
<dbReference type="InterPro" id="IPR046882">
    <property type="entry name" value="Sp-DndD"/>
</dbReference>
<dbReference type="STRING" id="82374.NZ47_07005"/>